<accession>A0A5R9L525</accession>
<reference evidence="3 4" key="1">
    <citation type="submission" date="2019-05" db="EMBL/GenBank/DDBJ databases">
        <authorList>
            <person name="Qu J.-H."/>
        </authorList>
    </citation>
    <scope>NUCLEOTIDE SEQUENCE [LARGE SCALE GENOMIC DNA]</scope>
    <source>
        <strain evidence="3 4">T17</strain>
    </source>
</reference>
<gene>
    <name evidence="3" type="ORF">FEN17_07970</name>
</gene>
<keyword evidence="4" id="KW-1185">Reference proteome</keyword>
<evidence type="ECO:0000259" key="1">
    <source>
        <dbReference type="Pfam" id="PF07944"/>
    </source>
</evidence>
<comment type="caution">
    <text evidence="3">The sequence shown here is derived from an EMBL/GenBank/DDBJ whole genome shotgun (WGS) entry which is preliminary data.</text>
</comment>
<organism evidence="3 4">
    <name type="scientific">Dyadobacter luticola</name>
    <dbReference type="NCBI Taxonomy" id="1979387"/>
    <lineage>
        <taxon>Bacteria</taxon>
        <taxon>Pseudomonadati</taxon>
        <taxon>Bacteroidota</taxon>
        <taxon>Cytophagia</taxon>
        <taxon>Cytophagales</taxon>
        <taxon>Spirosomataceae</taxon>
        <taxon>Dyadobacter</taxon>
    </lineage>
</organism>
<dbReference type="Pfam" id="PF20736">
    <property type="entry name" value="Glyco_hydro127M"/>
    <property type="match status" value="1"/>
</dbReference>
<dbReference type="InterPro" id="IPR012878">
    <property type="entry name" value="Beta-AFase-like_GH127_cat"/>
</dbReference>
<dbReference type="PANTHER" id="PTHR31151">
    <property type="entry name" value="PROLINE-TRNA LIGASE (DUF1680)"/>
    <property type="match status" value="1"/>
</dbReference>
<dbReference type="GO" id="GO:0005975">
    <property type="term" value="P:carbohydrate metabolic process"/>
    <property type="evidence" value="ECO:0007669"/>
    <property type="project" value="InterPro"/>
</dbReference>
<evidence type="ECO:0008006" key="5">
    <source>
        <dbReference type="Google" id="ProtNLM"/>
    </source>
</evidence>
<dbReference type="RefSeq" id="WP_138364737.1">
    <property type="nucleotide sequence ID" value="NZ_VCEJ01000002.1"/>
</dbReference>
<dbReference type="AlphaFoldDB" id="A0A5R9L525"/>
<sequence length="682" mass="77494">MRQYSYYLHFSLLKISILVLFLLLSQNTITQAQPKPVQPYTEIPLGSIKPKGWLRDQLVIMKNGTTGHLDEVYAKVKNDNGWLGGHGDGWEETPYWLDGAVPLAYLLDDPAMKGKVTKYINWTIENQRPSGYFGPITKEEREKKKQITPDNCAAGEDWWPKMVMLKVIRQYYQATNDARVIPFMTKYFKYQSQALKSCPLGKWTEWAESRGADNVMMAQWLYNITKDKSLLELAERIEAQAFPWSNLLGSRDWVMNAAAQQNNEKWMQRHAVNVGMALKSPAINYQRTKNEKYLNDLKTGFTDIMNLHGLPMGVFSGDEDLHGNAPTQGVELCAIAEAMYSLEEIIAITGDIQYMDALERMTFNALPTQTTDDYNAKQYFQIANQVQISRGVFDFSLPFDREMNNVLGMRSGYTCCLANMHQSWTKFASHLWYATADKGLAALAFSPNEIKTKVGASGTEVTIDEATNYPFEDAVNFSFSMAKDVAFPLRLRIPSWCKEGVIALNGKELRKHKGGQVITINRTWKNSDKLTLQLPMQVSTSNWGKNSRTVERGPLVYALKLEERWEKETQKEEGDYFNVFPKSDWNYGLVLQTVKDPVNNLTVNVVKPVGQNFVWNLAHAPIEITASAKKIPNWKIVDGLARQPVSDREGIYKGEVSPTVEKITLVPYGFTKVRIVAFPVVK</sequence>
<feature type="domain" description="Non-reducing end beta-L-arabinofuranosidase-like GH127 catalytic" evidence="1">
    <location>
        <begin position="89"/>
        <end position="428"/>
    </location>
</feature>
<name>A0A5R9L525_9BACT</name>
<evidence type="ECO:0000313" key="3">
    <source>
        <dbReference type="EMBL" id="TLV03528.1"/>
    </source>
</evidence>
<proteinExistence type="predicted"/>
<dbReference type="SUPFAM" id="SSF48208">
    <property type="entry name" value="Six-hairpin glycosidases"/>
    <property type="match status" value="1"/>
</dbReference>
<evidence type="ECO:0000259" key="2">
    <source>
        <dbReference type="Pfam" id="PF20736"/>
    </source>
</evidence>
<dbReference type="PANTHER" id="PTHR31151:SF0">
    <property type="entry name" value="PROLINE-TRNA LIGASE (DUF1680)"/>
    <property type="match status" value="1"/>
</dbReference>
<dbReference type="InterPro" id="IPR049046">
    <property type="entry name" value="Beta-AFase-like_GH127_middle"/>
</dbReference>
<dbReference type="Pfam" id="PF07944">
    <property type="entry name" value="Beta-AFase-like_GH127_cat"/>
    <property type="match status" value="1"/>
</dbReference>
<feature type="domain" description="Non-reducing end beta-L-arabinofuranosidase-like GH127 middle" evidence="2">
    <location>
        <begin position="445"/>
        <end position="536"/>
    </location>
</feature>
<dbReference type="Proteomes" id="UP000306402">
    <property type="component" value="Unassembled WGS sequence"/>
</dbReference>
<dbReference type="InterPro" id="IPR008928">
    <property type="entry name" value="6-hairpin_glycosidase_sf"/>
</dbReference>
<evidence type="ECO:0000313" key="4">
    <source>
        <dbReference type="Proteomes" id="UP000306402"/>
    </source>
</evidence>
<dbReference type="OrthoDB" id="9757939at2"/>
<protein>
    <recommendedName>
        <fullName evidence="5">DUF1680 family protein</fullName>
    </recommendedName>
</protein>
<dbReference type="EMBL" id="VCEJ01000002">
    <property type="protein sequence ID" value="TLV03528.1"/>
    <property type="molecule type" value="Genomic_DNA"/>
</dbReference>